<dbReference type="InterPro" id="IPR010331">
    <property type="entry name" value="ExoD"/>
</dbReference>
<evidence type="ECO:0000256" key="1">
    <source>
        <dbReference type="SAM" id="Phobius"/>
    </source>
</evidence>
<gene>
    <name evidence="2" type="ORF">EA660_12980</name>
</gene>
<accession>A0A4Q8L8R9</accession>
<reference evidence="2 3" key="1">
    <citation type="submission" date="2019-02" db="EMBL/GenBank/DDBJ databases">
        <title>WGS of Pseudoxanthomonas species novum from clinical isolates.</title>
        <authorList>
            <person name="Bernier A.-M."/>
            <person name="Bernard K."/>
            <person name="Vachon A."/>
        </authorList>
    </citation>
    <scope>NUCLEOTIDE SEQUENCE [LARGE SCALE GENOMIC DNA]</scope>
    <source>
        <strain evidence="2 3">NML171200</strain>
    </source>
</reference>
<dbReference type="AlphaFoldDB" id="A0A4Q8L8R9"/>
<keyword evidence="1" id="KW-1133">Transmembrane helix</keyword>
<evidence type="ECO:0000313" key="2">
    <source>
        <dbReference type="EMBL" id="TAA24664.1"/>
    </source>
</evidence>
<organism evidence="2 3">
    <name type="scientific">Pseudoxanthomonas winnipegensis</name>
    <dbReference type="NCBI Taxonomy" id="2480810"/>
    <lineage>
        <taxon>Bacteria</taxon>
        <taxon>Pseudomonadati</taxon>
        <taxon>Pseudomonadota</taxon>
        <taxon>Gammaproteobacteria</taxon>
        <taxon>Lysobacterales</taxon>
        <taxon>Lysobacteraceae</taxon>
        <taxon>Pseudoxanthomonas</taxon>
    </lineage>
</organism>
<dbReference type="EMBL" id="SHMC01000004">
    <property type="protein sequence ID" value="TAA24664.1"/>
    <property type="molecule type" value="Genomic_DNA"/>
</dbReference>
<evidence type="ECO:0000313" key="3">
    <source>
        <dbReference type="Proteomes" id="UP000292627"/>
    </source>
</evidence>
<name>A0A4Q8L8R9_9GAMM</name>
<dbReference type="PANTHER" id="PTHR41795:SF1">
    <property type="entry name" value="EXOPOLYSACCHARIDE SYNTHESIS PROTEIN"/>
    <property type="match status" value="1"/>
</dbReference>
<feature type="transmembrane region" description="Helical" evidence="1">
    <location>
        <begin position="157"/>
        <end position="183"/>
    </location>
</feature>
<dbReference type="OrthoDB" id="5966050at2"/>
<feature type="transmembrane region" description="Helical" evidence="1">
    <location>
        <begin position="110"/>
        <end position="127"/>
    </location>
</feature>
<comment type="caution">
    <text evidence="2">The sequence shown here is derived from an EMBL/GenBank/DDBJ whole genome shotgun (WGS) entry which is preliminary data.</text>
</comment>
<dbReference type="PANTHER" id="PTHR41795">
    <property type="entry name" value="EXOPOLYSACCHARIDE SYNTHESIS PROTEIN"/>
    <property type="match status" value="1"/>
</dbReference>
<dbReference type="Pfam" id="PF06055">
    <property type="entry name" value="ExoD"/>
    <property type="match status" value="1"/>
</dbReference>
<feature type="transmembrane region" description="Helical" evidence="1">
    <location>
        <begin position="21"/>
        <end position="39"/>
    </location>
</feature>
<keyword evidence="1" id="KW-0472">Membrane</keyword>
<keyword evidence="1" id="KW-0812">Transmembrane</keyword>
<dbReference type="PIRSF" id="PIRSF033239">
    <property type="entry name" value="ExoD"/>
    <property type="match status" value="1"/>
</dbReference>
<protein>
    <submittedName>
        <fullName evidence="2">Exopolysaccharide biosynthesis protein</fullName>
    </submittedName>
</protein>
<proteinExistence type="predicted"/>
<sequence>MAQGDPAERLRLVDLLADLRQSAFGMLLFIGVLPSFIPIPGVAGGLSGPLVMLVGAQLLLCLRKPWLPRFIAIRGPMRQSVVRFRDALAKPLRWLEKVVRPRWPGMLDSRLASAFTGLLLLLLGVLLALPIPFTNYLFGLLLLLYVFALLERDGMLLLAAWVLGAAAIAVFGVASGNLAQMVIHQVHRLF</sequence>
<dbReference type="Proteomes" id="UP000292627">
    <property type="component" value="Unassembled WGS sequence"/>
</dbReference>